<dbReference type="STRING" id="35608.A0A2U1QJ70"/>
<dbReference type="EMBL" id="PKPP01000086">
    <property type="protein sequence ID" value="PWA98043.1"/>
    <property type="molecule type" value="Genomic_DNA"/>
</dbReference>
<evidence type="ECO:0000313" key="1">
    <source>
        <dbReference type="EMBL" id="PWA98043.1"/>
    </source>
</evidence>
<name>A0A2U1QJ70_ARTAN</name>
<comment type="caution">
    <text evidence="1">The sequence shown here is derived from an EMBL/GenBank/DDBJ whole genome shotgun (WGS) entry which is preliminary data.</text>
</comment>
<proteinExistence type="predicted"/>
<dbReference type="PANTHER" id="PTHR46950:SF2">
    <property type="entry name" value="MAGNESIUM TRANSPORTER CORA-LIKE FAMILY PROTEIN"/>
    <property type="match status" value="1"/>
</dbReference>
<protein>
    <submittedName>
        <fullName evidence="1">Magnesium transporter CorA-like family protein</fullName>
    </submittedName>
</protein>
<dbReference type="AlphaFoldDB" id="A0A2U1QJ70"/>
<gene>
    <name evidence="1" type="ORF">CTI12_AA023810</name>
</gene>
<sequence length="125" mass="14326">MQIDVLLDNSEKTYFVSLQRFLLWLRGGLLFELLGQSSGHLYIKEDDILVVLRLWHAQSFLVTALHVKSSATNVHVQEFQKSSLLQRSLFVFHLISIIGATREHITSWTSHILCFTSPGILRFDG</sequence>
<accession>A0A2U1QJ70</accession>
<dbReference type="Proteomes" id="UP000245207">
    <property type="component" value="Unassembled WGS sequence"/>
</dbReference>
<dbReference type="PANTHER" id="PTHR46950">
    <property type="entry name" value="MAGNESIUM TRANSPORTER CORA-LIKE FAMILY PROTEIN"/>
    <property type="match status" value="1"/>
</dbReference>
<organism evidence="1 2">
    <name type="scientific">Artemisia annua</name>
    <name type="common">Sweet wormwood</name>
    <dbReference type="NCBI Taxonomy" id="35608"/>
    <lineage>
        <taxon>Eukaryota</taxon>
        <taxon>Viridiplantae</taxon>
        <taxon>Streptophyta</taxon>
        <taxon>Embryophyta</taxon>
        <taxon>Tracheophyta</taxon>
        <taxon>Spermatophyta</taxon>
        <taxon>Magnoliopsida</taxon>
        <taxon>eudicotyledons</taxon>
        <taxon>Gunneridae</taxon>
        <taxon>Pentapetalae</taxon>
        <taxon>asterids</taxon>
        <taxon>campanulids</taxon>
        <taxon>Asterales</taxon>
        <taxon>Asteraceae</taxon>
        <taxon>Asteroideae</taxon>
        <taxon>Anthemideae</taxon>
        <taxon>Artemisiinae</taxon>
        <taxon>Artemisia</taxon>
    </lineage>
</organism>
<reference evidence="1 2" key="1">
    <citation type="journal article" date="2018" name="Mol. Plant">
        <title>The genome of Artemisia annua provides insight into the evolution of Asteraceae family and artemisinin biosynthesis.</title>
        <authorList>
            <person name="Shen Q."/>
            <person name="Zhang L."/>
            <person name="Liao Z."/>
            <person name="Wang S."/>
            <person name="Yan T."/>
            <person name="Shi P."/>
            <person name="Liu M."/>
            <person name="Fu X."/>
            <person name="Pan Q."/>
            <person name="Wang Y."/>
            <person name="Lv Z."/>
            <person name="Lu X."/>
            <person name="Zhang F."/>
            <person name="Jiang W."/>
            <person name="Ma Y."/>
            <person name="Chen M."/>
            <person name="Hao X."/>
            <person name="Li L."/>
            <person name="Tang Y."/>
            <person name="Lv G."/>
            <person name="Zhou Y."/>
            <person name="Sun X."/>
            <person name="Brodelius P.E."/>
            <person name="Rose J.K.C."/>
            <person name="Tang K."/>
        </authorList>
    </citation>
    <scope>NUCLEOTIDE SEQUENCE [LARGE SCALE GENOMIC DNA]</scope>
    <source>
        <strain evidence="2">cv. Huhao1</strain>
        <tissue evidence="1">Leaf</tissue>
    </source>
</reference>
<evidence type="ECO:0000313" key="2">
    <source>
        <dbReference type="Proteomes" id="UP000245207"/>
    </source>
</evidence>
<keyword evidence="2" id="KW-1185">Reference proteome</keyword>